<protein>
    <submittedName>
        <fullName evidence="1">Haloacid dehalogenase</fullName>
    </submittedName>
</protein>
<dbReference type="Proteomes" id="UP000030816">
    <property type="component" value="Unassembled WGS sequence"/>
</dbReference>
<dbReference type="InterPro" id="IPR051828">
    <property type="entry name" value="HAD-like_hydrolase_domain"/>
</dbReference>
<dbReference type="SUPFAM" id="SSF56784">
    <property type="entry name" value="HAD-like"/>
    <property type="match status" value="1"/>
</dbReference>
<sequence>MSTMNKRNLLLCFDAFGTLFTPKSSVARQYVQVASQCGITSLTQDELQPHLLAAIHQERRRNPNYGKDTGLGATRWWTNVIQATFKPLIPDGQPLPPTLVPELMRRFASSQGYDAVPNLIPTIRAFRQEKARRGFEQLVIGVVSNSDDRVPGILSSFGLSVSPLRYGTPGAPPEKEYDIDFHCMSYDVGVEKPDARIFRAAETMLSRVIAGRAGRAPSPAELGRWQKVHVGDEYAKDVVGAARAGWKPVLLDVGDEFSHVPTLGDWPPESETMFMVDTVQGGIHLDAKLQDFISKLPDETHRLLSIGCKVEGIEVLQCGEFVVNEYPEIVFKTGYYRKGLIEEQWKRVKEAAESPTEKQLGPVVAPQSMFRLGDGSVVIAEERLSSDPDRQHQEV</sequence>
<name>A0A0B2X1X4_METAS</name>
<evidence type="ECO:0000313" key="1">
    <source>
        <dbReference type="EMBL" id="KHN99732.1"/>
    </source>
</evidence>
<reference evidence="1 2" key="1">
    <citation type="journal article" date="2014" name="Proc. Natl. Acad. Sci. U.S.A.">
        <title>Trajectory and genomic determinants of fungal-pathogen speciation and host adaptation.</title>
        <authorList>
            <person name="Hu X."/>
            <person name="Xiao G."/>
            <person name="Zheng P."/>
            <person name="Shang Y."/>
            <person name="Su Y."/>
            <person name="Zhang X."/>
            <person name="Liu X."/>
            <person name="Zhan S."/>
            <person name="St Leger R.J."/>
            <person name="Wang C."/>
        </authorList>
    </citation>
    <scope>NUCLEOTIDE SEQUENCE [LARGE SCALE GENOMIC DNA]</scope>
    <source>
        <strain evidence="1 2">ARSEF 1941</strain>
    </source>
</reference>
<dbReference type="PANTHER" id="PTHR46191">
    <property type="match status" value="1"/>
</dbReference>
<gene>
    <name evidence="1" type="ORF">MAM_02585</name>
</gene>
<dbReference type="Gene3D" id="3.40.50.1000">
    <property type="entry name" value="HAD superfamily/HAD-like"/>
    <property type="match status" value="1"/>
</dbReference>
<dbReference type="InterPro" id="IPR023214">
    <property type="entry name" value="HAD_sf"/>
</dbReference>
<dbReference type="EMBL" id="AZHE01000004">
    <property type="protein sequence ID" value="KHN99732.1"/>
    <property type="molecule type" value="Genomic_DNA"/>
</dbReference>
<dbReference type="Gene3D" id="1.10.150.720">
    <property type="entry name" value="Haloacid dehalogenase-like hydrolase"/>
    <property type="match status" value="1"/>
</dbReference>
<dbReference type="AlphaFoldDB" id="A0A0B2X1X4"/>
<dbReference type="GO" id="GO:0005634">
    <property type="term" value="C:nucleus"/>
    <property type="evidence" value="ECO:0007669"/>
    <property type="project" value="TreeGrafter"/>
</dbReference>
<dbReference type="InterPro" id="IPR044924">
    <property type="entry name" value="HAD-SF_hydro_IA_REG-2-like_cap"/>
</dbReference>
<organism evidence="1 2">
    <name type="scientific">Metarhizium album (strain ARSEF 1941)</name>
    <dbReference type="NCBI Taxonomy" id="1081103"/>
    <lineage>
        <taxon>Eukaryota</taxon>
        <taxon>Fungi</taxon>
        <taxon>Dikarya</taxon>
        <taxon>Ascomycota</taxon>
        <taxon>Pezizomycotina</taxon>
        <taxon>Sordariomycetes</taxon>
        <taxon>Hypocreomycetidae</taxon>
        <taxon>Hypocreales</taxon>
        <taxon>Clavicipitaceae</taxon>
        <taxon>Metarhizium</taxon>
    </lineage>
</organism>
<dbReference type="HOGENOM" id="CLU_045011_8_0_1"/>
<dbReference type="GeneID" id="63737040"/>
<dbReference type="STRING" id="1081103.A0A0B2X1X4"/>
<dbReference type="PANTHER" id="PTHR46191:SF2">
    <property type="entry name" value="HALOACID DEHALOGENASE-LIKE HYDROLASE DOMAIN-CONTAINING PROTEIN 3"/>
    <property type="match status" value="1"/>
</dbReference>
<evidence type="ECO:0000313" key="2">
    <source>
        <dbReference type="Proteomes" id="UP000030816"/>
    </source>
</evidence>
<dbReference type="RefSeq" id="XP_040680798.1">
    <property type="nucleotide sequence ID" value="XM_040821384.1"/>
</dbReference>
<comment type="caution">
    <text evidence="1">The sequence shown here is derived from an EMBL/GenBank/DDBJ whole genome shotgun (WGS) entry which is preliminary data.</text>
</comment>
<proteinExistence type="predicted"/>
<dbReference type="Pfam" id="PF00702">
    <property type="entry name" value="Hydrolase"/>
    <property type="match status" value="1"/>
</dbReference>
<dbReference type="OrthoDB" id="444127at2759"/>
<dbReference type="InterPro" id="IPR036412">
    <property type="entry name" value="HAD-like_sf"/>
</dbReference>
<accession>A0A0B2X1X4</accession>
<keyword evidence="2" id="KW-1185">Reference proteome</keyword>